<dbReference type="InterPro" id="IPR001851">
    <property type="entry name" value="ABC_transp_permease"/>
</dbReference>
<dbReference type="Pfam" id="PF02653">
    <property type="entry name" value="BPD_transp_2"/>
    <property type="match status" value="1"/>
</dbReference>
<dbReference type="CDD" id="cd06579">
    <property type="entry name" value="TM_PBP1_transp_AraH_like"/>
    <property type="match status" value="1"/>
</dbReference>
<feature type="transmembrane region" description="Helical" evidence="11">
    <location>
        <begin position="163"/>
        <end position="185"/>
    </location>
</feature>
<evidence type="ECO:0000256" key="1">
    <source>
        <dbReference type="ARBA" id="ARBA00004651"/>
    </source>
</evidence>
<feature type="transmembrane region" description="Helical" evidence="11">
    <location>
        <begin position="53"/>
        <end position="86"/>
    </location>
</feature>
<dbReference type="EMBL" id="JBHRTK010000004">
    <property type="protein sequence ID" value="MFC3205437.1"/>
    <property type="molecule type" value="Genomic_DNA"/>
</dbReference>
<keyword evidence="6 11" id="KW-0812">Transmembrane</keyword>
<feature type="transmembrane region" description="Helical" evidence="11">
    <location>
        <begin position="92"/>
        <end position="113"/>
    </location>
</feature>
<evidence type="ECO:0000256" key="5">
    <source>
        <dbReference type="ARBA" id="ARBA00022519"/>
    </source>
</evidence>
<evidence type="ECO:0000256" key="8">
    <source>
        <dbReference type="ARBA" id="ARBA00023136"/>
    </source>
</evidence>
<reference evidence="13" key="1">
    <citation type="journal article" date="2019" name="Int. J. Syst. Evol. Microbiol.">
        <title>The Global Catalogue of Microorganisms (GCM) 10K type strain sequencing project: providing services to taxonomists for standard genome sequencing and annotation.</title>
        <authorList>
            <consortium name="The Broad Institute Genomics Platform"/>
            <consortium name="The Broad Institute Genome Sequencing Center for Infectious Disease"/>
            <person name="Wu L."/>
            <person name="Ma J."/>
        </authorList>
    </citation>
    <scope>NUCLEOTIDE SEQUENCE [LARGE SCALE GENOMIC DNA]</scope>
    <source>
        <strain evidence="13">KCTC 52165</strain>
    </source>
</reference>
<organism evidence="12 13">
    <name type="scientific">Aquamicrobium soli</name>
    <dbReference type="NCBI Taxonomy" id="1811518"/>
    <lineage>
        <taxon>Bacteria</taxon>
        <taxon>Pseudomonadati</taxon>
        <taxon>Pseudomonadota</taxon>
        <taxon>Alphaproteobacteria</taxon>
        <taxon>Hyphomicrobiales</taxon>
        <taxon>Phyllobacteriaceae</taxon>
        <taxon>Aquamicrobium</taxon>
    </lineage>
</organism>
<dbReference type="PANTHER" id="PTHR32196">
    <property type="entry name" value="ABC TRANSPORTER PERMEASE PROTEIN YPHD-RELATED-RELATED"/>
    <property type="match status" value="1"/>
</dbReference>
<evidence type="ECO:0000256" key="3">
    <source>
        <dbReference type="ARBA" id="ARBA00022448"/>
    </source>
</evidence>
<dbReference type="Proteomes" id="UP001595583">
    <property type="component" value="Unassembled WGS sequence"/>
</dbReference>
<keyword evidence="5" id="KW-0997">Cell inner membrane</keyword>
<evidence type="ECO:0000313" key="12">
    <source>
        <dbReference type="EMBL" id="MFC3205437.1"/>
    </source>
</evidence>
<keyword evidence="7 11" id="KW-1133">Transmembrane helix</keyword>
<comment type="subunit">
    <text evidence="2">The complex is composed of two ATP-binding proteins (LsrA), two transmembrane proteins (LsrC and LsrD) and a solute-binding protein (LsrB).</text>
</comment>
<comment type="subcellular location">
    <subcellularLocation>
        <location evidence="1">Cell membrane</location>
        <topology evidence="1">Multi-pass membrane protein</topology>
    </subcellularLocation>
</comment>
<feature type="transmembrane region" description="Helical" evidence="11">
    <location>
        <begin position="216"/>
        <end position="236"/>
    </location>
</feature>
<comment type="function">
    <text evidence="9">Part of the ABC transporter complex LsrABCD involved in autoinducer 2 (AI-2) import. Probably responsible for the translocation of the substrate across the membrane.</text>
</comment>
<keyword evidence="8 11" id="KW-0472">Membrane</keyword>
<feature type="transmembrane region" description="Helical" evidence="11">
    <location>
        <begin position="298"/>
        <end position="315"/>
    </location>
</feature>
<evidence type="ECO:0000256" key="9">
    <source>
        <dbReference type="ARBA" id="ARBA00025439"/>
    </source>
</evidence>
<feature type="transmembrane region" description="Helical" evidence="11">
    <location>
        <begin position="125"/>
        <end position="151"/>
    </location>
</feature>
<evidence type="ECO:0000256" key="7">
    <source>
        <dbReference type="ARBA" id="ARBA00022989"/>
    </source>
</evidence>
<evidence type="ECO:0000256" key="2">
    <source>
        <dbReference type="ARBA" id="ARBA00011262"/>
    </source>
</evidence>
<keyword evidence="3" id="KW-0813">Transport</keyword>
<gene>
    <name evidence="12" type="ORF">ACFOHJ_04370</name>
</gene>
<sequence>MTDPRPAFRLVSPTASREIALLATIVVVGAAFSLASPYFLTVSNLVQTLRAGLELAIVSGGMTLVIIMGGIDVSVGGILAVSAIIIGKAYQAGLPAFAVAPIGLFAGTVLGAFNGVLTAKLKVPPIVATLGSMYVFSAIMFLVIGGAWIAGLPGTLSPLVNGTVGFVPASALVILAVYLACWVVLRRLPFGRHIYAIGCNEQSARLVGINVDRTKIATYAILGFLAGLAALLYVARMRNVEINIGTSIAFEAIAATILGGTSIRGGVGSLLGTLLGVVFIRIMQNGLVLVGISSLWETVIIGGLLVIVLTADALASRNNPRSL</sequence>
<evidence type="ECO:0000256" key="11">
    <source>
        <dbReference type="SAM" id="Phobius"/>
    </source>
</evidence>
<evidence type="ECO:0000256" key="10">
    <source>
        <dbReference type="ARBA" id="ARBA00039381"/>
    </source>
</evidence>
<keyword evidence="13" id="KW-1185">Reference proteome</keyword>
<evidence type="ECO:0000256" key="4">
    <source>
        <dbReference type="ARBA" id="ARBA00022475"/>
    </source>
</evidence>
<comment type="caution">
    <text evidence="12">The sequence shown here is derived from an EMBL/GenBank/DDBJ whole genome shotgun (WGS) entry which is preliminary data.</text>
</comment>
<evidence type="ECO:0000313" key="13">
    <source>
        <dbReference type="Proteomes" id="UP001595583"/>
    </source>
</evidence>
<protein>
    <recommendedName>
        <fullName evidence="10">Autoinducer 2 import system permease protein LsrD</fullName>
    </recommendedName>
</protein>
<proteinExistence type="predicted"/>
<dbReference type="RefSeq" id="WP_378218905.1">
    <property type="nucleotide sequence ID" value="NZ_JBHRTK010000004.1"/>
</dbReference>
<name>A0ABV7KDF8_9HYPH</name>
<feature type="transmembrane region" description="Helical" evidence="11">
    <location>
        <begin position="20"/>
        <end position="41"/>
    </location>
</feature>
<dbReference type="PANTHER" id="PTHR32196:SF71">
    <property type="entry name" value="AUTOINDUCER 2 IMPORT SYSTEM PERMEASE PROTEIN LSRD"/>
    <property type="match status" value="1"/>
</dbReference>
<evidence type="ECO:0000256" key="6">
    <source>
        <dbReference type="ARBA" id="ARBA00022692"/>
    </source>
</evidence>
<keyword evidence="4" id="KW-1003">Cell membrane</keyword>
<accession>A0ABV7KDF8</accession>